<reference evidence="2" key="1">
    <citation type="submission" date="2021-04" db="EMBL/GenBank/DDBJ databases">
        <authorList>
            <person name="Rodrigo-Torres L."/>
            <person name="Arahal R. D."/>
            <person name="Lucena T."/>
        </authorList>
    </citation>
    <scope>NUCLEOTIDE SEQUENCE</scope>
    <source>
        <strain evidence="2">AS29M-1</strain>
    </source>
</reference>
<dbReference type="AlphaFoldDB" id="A0A916JK20"/>
<keyword evidence="1" id="KW-0732">Signal</keyword>
<evidence type="ECO:0000313" key="3">
    <source>
        <dbReference type="Proteomes" id="UP000683507"/>
    </source>
</evidence>
<feature type="signal peptide" evidence="1">
    <location>
        <begin position="1"/>
        <end position="19"/>
    </location>
</feature>
<evidence type="ECO:0000256" key="1">
    <source>
        <dbReference type="SAM" id="SignalP"/>
    </source>
</evidence>
<dbReference type="EMBL" id="OU015584">
    <property type="protein sequence ID" value="CAG5078194.1"/>
    <property type="molecule type" value="Genomic_DNA"/>
</dbReference>
<keyword evidence="3" id="KW-1185">Reference proteome</keyword>
<proteinExistence type="predicted"/>
<accession>A0A916JK20</accession>
<evidence type="ECO:0000313" key="2">
    <source>
        <dbReference type="EMBL" id="CAG5078194.1"/>
    </source>
</evidence>
<sequence>MKNLLYTILLACSAFTAYAQPESYVVIGYGAEFNSFSKAYKNWNSAFNSQNAQPVTIMNSDGTTQTDYTPVEFDKDKFNTTNWVFKMGVLTEGFYFESDMSMLMQELFAVGYEWVADKDLKPTLHYGTAKLRKIDENTGIDSAYGLGSAGNLWNLDFGFGGNFMVGPYTGFSALSTHAFDNVGSIYATNQETYRLFDDGMVFGSLGIGFHMNIENQALVSLRVNRIRTRSKKGFFSNDEYEPWRGIEIYPSLKVWGGDEAGIYLEVFGKYYIFPEYENPEVIMPGFNFSTVGVSLGFYIPYY</sequence>
<evidence type="ECO:0008006" key="4">
    <source>
        <dbReference type="Google" id="ProtNLM"/>
    </source>
</evidence>
<protein>
    <recommendedName>
        <fullName evidence="4">Outer membrane protein beta-barrel domain-containing protein</fullName>
    </recommendedName>
</protein>
<dbReference type="KEGG" id="ptan:CRYO30217_00601"/>
<name>A0A916JK20_9FLAO</name>
<dbReference type="RefSeq" id="WP_258540832.1">
    <property type="nucleotide sequence ID" value="NZ_OU015584.1"/>
</dbReference>
<gene>
    <name evidence="2" type="ORF">CRYO30217_00601</name>
</gene>
<feature type="chain" id="PRO_5037403020" description="Outer membrane protein beta-barrel domain-containing protein" evidence="1">
    <location>
        <begin position="20"/>
        <end position="302"/>
    </location>
</feature>
<organism evidence="2 3">
    <name type="scientific">Parvicella tangerina</name>
    <dbReference type="NCBI Taxonomy" id="2829795"/>
    <lineage>
        <taxon>Bacteria</taxon>
        <taxon>Pseudomonadati</taxon>
        <taxon>Bacteroidota</taxon>
        <taxon>Flavobacteriia</taxon>
        <taxon>Flavobacteriales</taxon>
        <taxon>Parvicellaceae</taxon>
        <taxon>Parvicella</taxon>
    </lineage>
</organism>
<dbReference type="Proteomes" id="UP000683507">
    <property type="component" value="Chromosome"/>
</dbReference>